<dbReference type="AlphaFoldDB" id="A0A084W6T6"/>
<evidence type="ECO:0000256" key="10">
    <source>
        <dbReference type="ARBA" id="ARBA00023303"/>
    </source>
</evidence>
<evidence type="ECO:0000256" key="3">
    <source>
        <dbReference type="ARBA" id="ARBA00022475"/>
    </source>
</evidence>
<keyword evidence="10" id="KW-0407">Ion channel</keyword>
<dbReference type="VEuPathDB" id="VectorBase:ASIC013894"/>
<evidence type="ECO:0000256" key="8">
    <source>
        <dbReference type="ARBA" id="ARBA00023136"/>
    </source>
</evidence>
<keyword evidence="2" id="KW-0813">Transport</keyword>
<dbReference type="InterPro" id="IPR001611">
    <property type="entry name" value="Leu-rich_rpt"/>
</dbReference>
<dbReference type="Pfam" id="PF13855">
    <property type="entry name" value="LRR_8"/>
    <property type="match status" value="1"/>
</dbReference>
<dbReference type="EMBL" id="ATLV01020948">
    <property type="status" value="NOT_ANNOTATED_CDS"/>
    <property type="molecule type" value="Genomic_DNA"/>
</dbReference>
<keyword evidence="9" id="KW-1015">Disulfide bond</keyword>
<keyword evidence="6" id="KW-1133">Transmembrane helix</keyword>
<dbReference type="GO" id="GO:0005886">
    <property type="term" value="C:plasma membrane"/>
    <property type="evidence" value="ECO:0007669"/>
    <property type="project" value="UniProtKB-SubCell"/>
</dbReference>
<dbReference type="OMA" id="VVENKWC"/>
<feature type="signal peptide" evidence="11">
    <location>
        <begin position="1"/>
        <end position="21"/>
    </location>
</feature>
<gene>
    <name evidence="12" type="ORF">ZHAS_00013894</name>
</gene>
<dbReference type="STRING" id="74873.A0A084W6T6"/>
<accession>A0A084W6T6</accession>
<sequence>MAKYGVLTLAFVATLCGLVQARYSHVACQVVENKWCTVQRLRITARTDVRGLVFPDDRYEKIRIGQYYDFVNTDSTVVIFSGELFYRMRRVRYLQMNGVRMVGLDMPETVLELDVADNWLSRVYIDSEKSYALRKLNMRNNLLTAIGSFKYLNMLEELDLSDNMLHTVNFDVFSFMPYIRVINLARNRLISATAGSGVISLGYLEEANMAENQLTKLDVGVWMFPALRMLNLTGNPIKRLNLSSQQSFPRLKSVLL</sequence>
<dbReference type="GO" id="GO:0034220">
    <property type="term" value="P:monoatomic ion transmembrane transport"/>
    <property type="evidence" value="ECO:0007669"/>
    <property type="project" value="UniProtKB-KW"/>
</dbReference>
<keyword evidence="8" id="KW-0472">Membrane</keyword>
<evidence type="ECO:0000256" key="6">
    <source>
        <dbReference type="ARBA" id="ARBA00022989"/>
    </source>
</evidence>
<evidence type="ECO:0000256" key="5">
    <source>
        <dbReference type="ARBA" id="ARBA00022729"/>
    </source>
</evidence>
<dbReference type="Gene3D" id="3.80.10.10">
    <property type="entry name" value="Ribonuclease Inhibitor"/>
    <property type="match status" value="1"/>
</dbReference>
<organism evidence="13 14">
    <name type="scientific">Anopheles sinensis</name>
    <name type="common">Mosquito</name>
    <dbReference type="NCBI Taxonomy" id="74873"/>
    <lineage>
        <taxon>Eukaryota</taxon>
        <taxon>Metazoa</taxon>
        <taxon>Ecdysozoa</taxon>
        <taxon>Arthropoda</taxon>
        <taxon>Hexapoda</taxon>
        <taxon>Insecta</taxon>
        <taxon>Pterygota</taxon>
        <taxon>Neoptera</taxon>
        <taxon>Endopterygota</taxon>
        <taxon>Diptera</taxon>
        <taxon>Nematocera</taxon>
        <taxon>Culicoidea</taxon>
        <taxon>Culicidae</taxon>
        <taxon>Anophelinae</taxon>
        <taxon>Anopheles</taxon>
    </lineage>
</organism>
<evidence type="ECO:0000256" key="2">
    <source>
        <dbReference type="ARBA" id="ARBA00022448"/>
    </source>
</evidence>
<keyword evidence="7" id="KW-0406">Ion transport</keyword>
<evidence type="ECO:0000313" key="14">
    <source>
        <dbReference type="Proteomes" id="UP000030765"/>
    </source>
</evidence>
<evidence type="ECO:0000256" key="9">
    <source>
        <dbReference type="ARBA" id="ARBA00023157"/>
    </source>
</evidence>
<name>A0A084W6T6_ANOSI</name>
<dbReference type="PANTHER" id="PTHR46473">
    <property type="entry name" value="GH08155P"/>
    <property type="match status" value="1"/>
</dbReference>
<reference evidence="13" key="2">
    <citation type="submission" date="2020-05" db="UniProtKB">
        <authorList>
            <consortium name="EnsemblMetazoa"/>
        </authorList>
    </citation>
    <scope>IDENTIFICATION</scope>
</reference>
<comment type="subcellular location">
    <subcellularLocation>
        <location evidence="1">Cell membrane</location>
        <topology evidence="1">Single-pass membrane protein</topology>
    </subcellularLocation>
</comment>
<evidence type="ECO:0000313" key="13">
    <source>
        <dbReference type="EnsemblMetazoa" id="ASIC013894-PA"/>
    </source>
</evidence>
<feature type="chain" id="PRO_5001784434" evidence="11">
    <location>
        <begin position="22"/>
        <end position="256"/>
    </location>
</feature>
<proteinExistence type="predicted"/>
<evidence type="ECO:0000313" key="12">
    <source>
        <dbReference type="EMBL" id="KFB45930.1"/>
    </source>
</evidence>
<dbReference type="VEuPathDB" id="VectorBase:ASIS003828"/>
<evidence type="ECO:0000256" key="11">
    <source>
        <dbReference type="SAM" id="SignalP"/>
    </source>
</evidence>
<evidence type="ECO:0000256" key="1">
    <source>
        <dbReference type="ARBA" id="ARBA00004162"/>
    </source>
</evidence>
<dbReference type="EnsemblMetazoa" id="ASIC013894-RA">
    <property type="protein sequence ID" value="ASIC013894-PA"/>
    <property type="gene ID" value="ASIC013894"/>
</dbReference>
<dbReference type="InterPro" id="IPR032675">
    <property type="entry name" value="LRR_dom_sf"/>
</dbReference>
<keyword evidence="4" id="KW-0812">Transmembrane</keyword>
<keyword evidence="14" id="KW-1185">Reference proteome</keyword>
<dbReference type="EMBL" id="KE525310">
    <property type="protein sequence ID" value="KFB45930.1"/>
    <property type="molecule type" value="Genomic_DNA"/>
</dbReference>
<dbReference type="Proteomes" id="UP000030765">
    <property type="component" value="Unassembled WGS sequence"/>
</dbReference>
<keyword evidence="5 11" id="KW-0732">Signal</keyword>
<dbReference type="SUPFAM" id="SSF52058">
    <property type="entry name" value="L domain-like"/>
    <property type="match status" value="1"/>
</dbReference>
<dbReference type="InterPro" id="IPR051432">
    <property type="entry name" value="KCNMA1_auxiliary"/>
</dbReference>
<reference evidence="12 14" key="1">
    <citation type="journal article" date="2014" name="BMC Genomics">
        <title>Genome sequence of Anopheles sinensis provides insight into genetics basis of mosquito competence for malaria parasites.</title>
        <authorList>
            <person name="Zhou D."/>
            <person name="Zhang D."/>
            <person name="Ding G."/>
            <person name="Shi L."/>
            <person name="Hou Q."/>
            <person name="Ye Y."/>
            <person name="Xu Y."/>
            <person name="Zhou H."/>
            <person name="Xiong C."/>
            <person name="Li S."/>
            <person name="Yu J."/>
            <person name="Hong S."/>
            <person name="Yu X."/>
            <person name="Zou P."/>
            <person name="Chen C."/>
            <person name="Chang X."/>
            <person name="Wang W."/>
            <person name="Lv Y."/>
            <person name="Sun Y."/>
            <person name="Ma L."/>
            <person name="Shen B."/>
            <person name="Zhu C."/>
        </authorList>
    </citation>
    <scope>NUCLEOTIDE SEQUENCE [LARGE SCALE GENOMIC DNA]</scope>
</reference>
<dbReference type="OrthoDB" id="5954366at2759"/>
<keyword evidence="3" id="KW-1003">Cell membrane</keyword>
<evidence type="ECO:0000256" key="4">
    <source>
        <dbReference type="ARBA" id="ARBA00022692"/>
    </source>
</evidence>
<dbReference type="PANTHER" id="PTHR46473:SF10">
    <property type="entry name" value="LD45603P-RELATED"/>
    <property type="match status" value="1"/>
</dbReference>
<evidence type="ECO:0000256" key="7">
    <source>
        <dbReference type="ARBA" id="ARBA00023065"/>
    </source>
</evidence>
<protein>
    <submittedName>
        <fullName evidence="12 13">Uncharacterized protein</fullName>
    </submittedName>
</protein>